<evidence type="ECO:0000256" key="3">
    <source>
        <dbReference type="ARBA" id="ARBA00022801"/>
    </source>
</evidence>
<organism evidence="5 6">
    <name type="scientific">Halocalculus aciditolerans</name>
    <dbReference type="NCBI Taxonomy" id="1383812"/>
    <lineage>
        <taxon>Archaea</taxon>
        <taxon>Methanobacteriati</taxon>
        <taxon>Methanobacteriota</taxon>
        <taxon>Stenosarchaea group</taxon>
        <taxon>Halobacteria</taxon>
        <taxon>Halobacteriales</taxon>
        <taxon>Halobacteriaceae</taxon>
        <taxon>Halocalculus</taxon>
    </lineage>
</organism>
<evidence type="ECO:0000256" key="1">
    <source>
        <dbReference type="ARBA" id="ARBA00001947"/>
    </source>
</evidence>
<dbReference type="EMBL" id="BMPG01000007">
    <property type="protein sequence ID" value="GGL72466.1"/>
    <property type="molecule type" value="Genomic_DNA"/>
</dbReference>
<protein>
    <submittedName>
        <fullName evidence="5">Amidase</fullName>
    </submittedName>
</protein>
<dbReference type="InterPro" id="IPR003785">
    <property type="entry name" value="Creatininase/forma_Hydrolase"/>
</dbReference>
<dbReference type="PANTHER" id="PTHR35005">
    <property type="entry name" value="3-DEHYDRO-SCYLLO-INOSOSE HYDROLASE"/>
    <property type="match status" value="1"/>
</dbReference>
<comment type="cofactor">
    <cofactor evidence="1">
        <name>Zn(2+)</name>
        <dbReference type="ChEBI" id="CHEBI:29105"/>
    </cofactor>
</comment>
<gene>
    <name evidence="5" type="ORF">GCM10009039_33040</name>
</gene>
<dbReference type="Proteomes" id="UP000607197">
    <property type="component" value="Unassembled WGS sequence"/>
</dbReference>
<evidence type="ECO:0000256" key="4">
    <source>
        <dbReference type="ARBA" id="ARBA00022833"/>
    </source>
</evidence>
<proteinExistence type="predicted"/>
<reference evidence="5" key="1">
    <citation type="journal article" date="2014" name="Int. J. Syst. Evol. Microbiol.">
        <title>Complete genome sequence of Corynebacterium casei LMG S-19264T (=DSM 44701T), isolated from a smear-ripened cheese.</title>
        <authorList>
            <consortium name="US DOE Joint Genome Institute (JGI-PGF)"/>
            <person name="Walter F."/>
            <person name="Albersmeier A."/>
            <person name="Kalinowski J."/>
            <person name="Ruckert C."/>
        </authorList>
    </citation>
    <scope>NUCLEOTIDE SEQUENCE</scope>
    <source>
        <strain evidence="5">JCM 19596</strain>
    </source>
</reference>
<dbReference type="SUPFAM" id="SSF102215">
    <property type="entry name" value="Creatininase"/>
    <property type="match status" value="1"/>
</dbReference>
<keyword evidence="4" id="KW-0862">Zinc</keyword>
<keyword evidence="2" id="KW-0479">Metal-binding</keyword>
<keyword evidence="3" id="KW-0378">Hydrolase</keyword>
<dbReference type="RefSeq" id="WP_188980869.1">
    <property type="nucleotide sequence ID" value="NZ_BMPG01000007.1"/>
</dbReference>
<evidence type="ECO:0000256" key="2">
    <source>
        <dbReference type="ARBA" id="ARBA00022723"/>
    </source>
</evidence>
<dbReference type="Gene3D" id="3.40.50.10310">
    <property type="entry name" value="Creatininase"/>
    <property type="match status" value="1"/>
</dbReference>
<accession>A0A830FGK5</accession>
<comment type="caution">
    <text evidence="5">The sequence shown here is derived from an EMBL/GenBank/DDBJ whole genome shotgun (WGS) entry which is preliminary data.</text>
</comment>
<dbReference type="Pfam" id="PF02633">
    <property type="entry name" value="Creatininase"/>
    <property type="match status" value="1"/>
</dbReference>
<evidence type="ECO:0000313" key="5">
    <source>
        <dbReference type="EMBL" id="GGL72466.1"/>
    </source>
</evidence>
<sequence length="253" mass="26734">MRELHEHTTTTAADALGEAEVAVLPTGSVEQHGPALPLGTDLFAAAGVATRVDRADAIVLPGVPVGVSDHHRQFHGTLSTTEETFADYVADIVESVAAHGVRKVVVVNGHGGNTNALRRAARRLRADDVAFTVPWHWWDNLDDLIDARLDTSLGHADAVETSAMLHLTELVQEDLLADAEAGAADSWGREVPGGADVGFDTADFSDSGAVGHPTDGTAEIGAELVAEAVDDLNALVDWLAAQRFEDLRPAPHR</sequence>
<dbReference type="AlphaFoldDB" id="A0A830FGK5"/>
<dbReference type="GO" id="GO:0016811">
    <property type="term" value="F:hydrolase activity, acting on carbon-nitrogen (but not peptide) bonds, in linear amides"/>
    <property type="evidence" value="ECO:0007669"/>
    <property type="project" value="TreeGrafter"/>
</dbReference>
<evidence type="ECO:0000313" key="6">
    <source>
        <dbReference type="Proteomes" id="UP000607197"/>
    </source>
</evidence>
<keyword evidence="6" id="KW-1185">Reference proteome</keyword>
<reference evidence="5" key="2">
    <citation type="submission" date="2020-09" db="EMBL/GenBank/DDBJ databases">
        <authorList>
            <person name="Sun Q."/>
            <person name="Ohkuma M."/>
        </authorList>
    </citation>
    <scope>NUCLEOTIDE SEQUENCE</scope>
    <source>
        <strain evidence="5">JCM 19596</strain>
    </source>
</reference>
<dbReference type="PANTHER" id="PTHR35005:SF1">
    <property type="entry name" value="2-AMINO-5-FORMYLAMINO-6-RIBOSYLAMINOPYRIMIDIN-4(3H)-ONE 5'-MONOPHOSPHATE DEFORMYLASE"/>
    <property type="match status" value="1"/>
</dbReference>
<dbReference type="GO" id="GO:0046872">
    <property type="term" value="F:metal ion binding"/>
    <property type="evidence" value="ECO:0007669"/>
    <property type="project" value="UniProtKB-KW"/>
</dbReference>
<dbReference type="InterPro" id="IPR024087">
    <property type="entry name" value="Creatininase-like_sf"/>
</dbReference>
<dbReference type="OrthoDB" id="46121at2157"/>
<dbReference type="GO" id="GO:0009231">
    <property type="term" value="P:riboflavin biosynthetic process"/>
    <property type="evidence" value="ECO:0007669"/>
    <property type="project" value="TreeGrafter"/>
</dbReference>
<name>A0A830FGK5_9EURY</name>